<feature type="compositionally biased region" description="Polar residues" evidence="1">
    <location>
        <begin position="66"/>
        <end position="79"/>
    </location>
</feature>
<name>A0AAV6QA55_SOLSE</name>
<evidence type="ECO:0000313" key="3">
    <source>
        <dbReference type="Proteomes" id="UP000693946"/>
    </source>
</evidence>
<evidence type="ECO:0000256" key="1">
    <source>
        <dbReference type="SAM" id="MobiDB-lite"/>
    </source>
</evidence>
<dbReference type="AlphaFoldDB" id="A0AAV6QA55"/>
<keyword evidence="3" id="KW-1185">Reference proteome</keyword>
<accession>A0AAV6QA55</accession>
<feature type="region of interest" description="Disordered" evidence="1">
    <location>
        <begin position="20"/>
        <end position="39"/>
    </location>
</feature>
<proteinExistence type="predicted"/>
<dbReference type="Proteomes" id="UP000693946">
    <property type="component" value="Linkage Group LG6"/>
</dbReference>
<organism evidence="2 3">
    <name type="scientific">Solea senegalensis</name>
    <name type="common">Senegalese sole</name>
    <dbReference type="NCBI Taxonomy" id="28829"/>
    <lineage>
        <taxon>Eukaryota</taxon>
        <taxon>Metazoa</taxon>
        <taxon>Chordata</taxon>
        <taxon>Craniata</taxon>
        <taxon>Vertebrata</taxon>
        <taxon>Euteleostomi</taxon>
        <taxon>Actinopterygii</taxon>
        <taxon>Neopterygii</taxon>
        <taxon>Teleostei</taxon>
        <taxon>Neoteleostei</taxon>
        <taxon>Acanthomorphata</taxon>
        <taxon>Carangaria</taxon>
        <taxon>Pleuronectiformes</taxon>
        <taxon>Pleuronectoidei</taxon>
        <taxon>Soleidae</taxon>
        <taxon>Solea</taxon>
    </lineage>
</organism>
<feature type="region of interest" description="Disordered" evidence="1">
    <location>
        <begin position="59"/>
        <end position="79"/>
    </location>
</feature>
<evidence type="ECO:0000313" key="2">
    <source>
        <dbReference type="EMBL" id="KAG7485407.1"/>
    </source>
</evidence>
<reference evidence="2 3" key="1">
    <citation type="journal article" date="2021" name="Sci. Rep.">
        <title>Chromosome anchoring in Senegalese sole (Solea senegalensis) reveals sex-associated markers and genome rearrangements in flatfish.</title>
        <authorList>
            <person name="Guerrero-Cozar I."/>
            <person name="Gomez-Garrido J."/>
            <person name="Berbel C."/>
            <person name="Martinez-Blanch J.F."/>
            <person name="Alioto T."/>
            <person name="Claros M.G."/>
            <person name="Gagnaire P.A."/>
            <person name="Manchado M."/>
        </authorList>
    </citation>
    <scope>NUCLEOTIDE SEQUENCE [LARGE SCALE GENOMIC DNA]</scope>
    <source>
        <strain evidence="2">Sse05_10M</strain>
    </source>
</reference>
<protein>
    <submittedName>
        <fullName evidence="2">Uncharacterized protein</fullName>
    </submittedName>
</protein>
<sequence>MTLSCFHCWRPPSRRSSLECCDMETGPQPPAEQSRAELSSRAALEPCWDLPDPQISLPGASARSRLYSSNQRPKQVCIQ</sequence>
<gene>
    <name evidence="2" type="ORF">JOB18_009912</name>
</gene>
<dbReference type="EMBL" id="JAGKHQ010000018">
    <property type="protein sequence ID" value="KAG7485407.1"/>
    <property type="molecule type" value="Genomic_DNA"/>
</dbReference>
<comment type="caution">
    <text evidence="2">The sequence shown here is derived from an EMBL/GenBank/DDBJ whole genome shotgun (WGS) entry which is preliminary data.</text>
</comment>